<evidence type="ECO:0000313" key="2">
    <source>
        <dbReference type="EMBL" id="GMI30211.1"/>
    </source>
</evidence>
<keyword evidence="3" id="KW-1185">Reference proteome</keyword>
<feature type="compositionally biased region" description="Low complexity" evidence="1">
    <location>
        <begin position="10"/>
        <end position="20"/>
    </location>
</feature>
<proteinExistence type="predicted"/>
<feature type="region of interest" description="Disordered" evidence="1">
    <location>
        <begin position="1"/>
        <end position="70"/>
    </location>
</feature>
<feature type="compositionally biased region" description="Basic and acidic residues" evidence="1">
    <location>
        <begin position="169"/>
        <end position="184"/>
    </location>
</feature>
<accession>A0ABQ6MPI0</accession>
<feature type="region of interest" description="Disordered" evidence="1">
    <location>
        <begin position="169"/>
        <end position="194"/>
    </location>
</feature>
<name>A0ABQ6MPI0_9STRA</name>
<feature type="compositionally biased region" description="Pro residues" evidence="1">
    <location>
        <begin position="50"/>
        <end position="63"/>
    </location>
</feature>
<gene>
    <name evidence="2" type="ORF">TeGR_g9886</name>
</gene>
<reference evidence="2 3" key="1">
    <citation type="journal article" date="2023" name="Commun. Biol.">
        <title>Genome analysis of Parmales, the sister group of diatoms, reveals the evolutionary specialization of diatoms from phago-mixotrophs to photoautotrophs.</title>
        <authorList>
            <person name="Ban H."/>
            <person name="Sato S."/>
            <person name="Yoshikawa S."/>
            <person name="Yamada K."/>
            <person name="Nakamura Y."/>
            <person name="Ichinomiya M."/>
            <person name="Sato N."/>
            <person name="Blanc-Mathieu R."/>
            <person name="Endo H."/>
            <person name="Kuwata A."/>
            <person name="Ogata H."/>
        </authorList>
    </citation>
    <scope>NUCLEOTIDE SEQUENCE [LARGE SCALE GENOMIC DNA]</scope>
</reference>
<dbReference type="EMBL" id="BRYB01003088">
    <property type="protein sequence ID" value="GMI30211.1"/>
    <property type="molecule type" value="Genomic_DNA"/>
</dbReference>
<comment type="caution">
    <text evidence="2">The sequence shown here is derived from an EMBL/GenBank/DDBJ whole genome shotgun (WGS) entry which is preliminary data.</text>
</comment>
<sequence length="194" mass="20251">MASEYKSLPDDAGAAPATAPRQTWASKPEPKPAGYAPPSSEAPEDERKPAPLPPAPAPAPGPPASLLAQEEADLEFALSLQEASLRPAAQAAPLRSAMQPAVLDLAPAASSKANLDGDAALAACDGAAAGYQMMPLGSPRASGTPEGAQEREDRELALRLHGLEVRRCRAERAAGEQEKREKVRTLQMGRSSMR</sequence>
<dbReference type="Proteomes" id="UP001165060">
    <property type="component" value="Unassembled WGS sequence"/>
</dbReference>
<evidence type="ECO:0000313" key="3">
    <source>
        <dbReference type="Proteomes" id="UP001165060"/>
    </source>
</evidence>
<evidence type="ECO:0000256" key="1">
    <source>
        <dbReference type="SAM" id="MobiDB-lite"/>
    </source>
</evidence>
<protein>
    <submittedName>
        <fullName evidence="2">Uncharacterized protein</fullName>
    </submittedName>
</protein>
<organism evidence="2 3">
    <name type="scientific">Tetraparma gracilis</name>
    <dbReference type="NCBI Taxonomy" id="2962635"/>
    <lineage>
        <taxon>Eukaryota</taxon>
        <taxon>Sar</taxon>
        <taxon>Stramenopiles</taxon>
        <taxon>Ochrophyta</taxon>
        <taxon>Bolidophyceae</taxon>
        <taxon>Parmales</taxon>
        <taxon>Triparmaceae</taxon>
        <taxon>Tetraparma</taxon>
    </lineage>
</organism>